<evidence type="ECO:0000313" key="2">
    <source>
        <dbReference type="Proteomes" id="UP000245793"/>
    </source>
</evidence>
<protein>
    <submittedName>
        <fullName evidence="1">Glycyl-tRNA synthetase alpha subunit</fullName>
    </submittedName>
</protein>
<comment type="caution">
    <text evidence="1">The sequence shown here is derived from an EMBL/GenBank/DDBJ whole genome shotgun (WGS) entry which is preliminary data.</text>
</comment>
<gene>
    <name evidence="1" type="ORF">C7381_10762</name>
</gene>
<reference evidence="1 2" key="1">
    <citation type="submission" date="2018-04" db="EMBL/GenBank/DDBJ databases">
        <title>Genomic Encyclopedia of Type Strains, Phase IV (KMG-IV): sequencing the most valuable type-strain genomes for metagenomic binning, comparative biology and taxonomic classification.</title>
        <authorList>
            <person name="Goeker M."/>
        </authorList>
    </citation>
    <scope>NUCLEOTIDE SEQUENCE [LARGE SCALE GENOMIC DNA]</scope>
    <source>
        <strain evidence="1 2">DSM 20705</strain>
    </source>
</reference>
<proteinExistence type="predicted"/>
<dbReference type="EMBL" id="QEKV01000007">
    <property type="protein sequence ID" value="PVY94066.1"/>
    <property type="molecule type" value="Genomic_DNA"/>
</dbReference>
<evidence type="ECO:0000313" key="1">
    <source>
        <dbReference type="EMBL" id="PVY94066.1"/>
    </source>
</evidence>
<keyword evidence="1" id="KW-0030">Aminoacyl-tRNA synthetase</keyword>
<dbReference type="GO" id="GO:0005737">
    <property type="term" value="C:cytoplasm"/>
    <property type="evidence" value="ECO:0007669"/>
    <property type="project" value="InterPro"/>
</dbReference>
<dbReference type="Pfam" id="PF02091">
    <property type="entry name" value="tRNA-synt_2e"/>
    <property type="match status" value="1"/>
</dbReference>
<dbReference type="Proteomes" id="UP000245793">
    <property type="component" value="Unassembled WGS sequence"/>
</dbReference>
<dbReference type="GO" id="GO:0006426">
    <property type="term" value="P:glycyl-tRNA aminoacylation"/>
    <property type="evidence" value="ECO:0007669"/>
    <property type="project" value="InterPro"/>
</dbReference>
<organism evidence="1 2">
    <name type="scientific">Ezakiella coagulans</name>
    <dbReference type="NCBI Taxonomy" id="46507"/>
    <lineage>
        <taxon>Bacteria</taxon>
        <taxon>Bacillati</taxon>
        <taxon>Bacillota</taxon>
        <taxon>Tissierellia</taxon>
        <taxon>Ezakiella</taxon>
    </lineage>
</organism>
<keyword evidence="1" id="KW-0436">Ligase</keyword>
<dbReference type="GO" id="GO:0004820">
    <property type="term" value="F:glycine-tRNA ligase activity"/>
    <property type="evidence" value="ECO:0007669"/>
    <property type="project" value="InterPro"/>
</dbReference>
<dbReference type="AlphaFoldDB" id="A0A2U1E290"/>
<dbReference type="GO" id="GO:0005524">
    <property type="term" value="F:ATP binding"/>
    <property type="evidence" value="ECO:0007669"/>
    <property type="project" value="InterPro"/>
</dbReference>
<keyword evidence="2" id="KW-1185">Reference proteome</keyword>
<name>A0A2U1E290_9FIRM</name>
<dbReference type="InterPro" id="IPR002310">
    <property type="entry name" value="Gly-tRNA_ligase_asu"/>
</dbReference>
<sequence>MKLVDELNNYYRKFGLKKIREDYIELNEDVLSYSELFFHLDNPNSISGANVRVLNVGDMSFSIQGTKRSVSSIYRVVDQRKHTVNFKDVFLSLKHIFGNMDDYLFTYNSGDYHEPSLGATVSYSNIYANGFLIVKCKYFQTINDEHLESIPLVIEYNLNNLSYVFGDEETNEFSVEQVRDSEFSSYIFEEIEFENENILFTSHISESEIHLREKRYILAYISLIKSCKDVEIIKGKTGIFSEKYIDNMKRIREIYFEIKNEYLNQKAIVDSDGLKEDKDE</sequence>
<accession>A0A2U1E290</accession>
<dbReference type="RefSeq" id="WP_116480342.1">
    <property type="nucleotide sequence ID" value="NZ_QEKV01000007.1"/>
</dbReference>